<comment type="caution">
    <text evidence="7">The sequence shown here is derived from an EMBL/GenBank/DDBJ whole genome shotgun (WGS) entry which is preliminary data.</text>
</comment>
<evidence type="ECO:0000256" key="4">
    <source>
        <dbReference type="ARBA" id="ARBA00022840"/>
    </source>
</evidence>
<sequence length="476" mass="52209">MLSEVRRTRPPHWEKLINQVAIAAGTKIVEPSHPLHQIGRFEAIGTRGVGGFGVVFEARDPELDRRVALKLCQTRGPEAAETLMNEARLLARLTHPNIVTIYEPGRHDDDVFFVMEYVNGVNAHRFSRQDPAPSWERLVDIYRGAGRGLAAAHDAGIVHGDFKPSNVLLDQQLWPRVADFGLAQVMIDHAPDDEQEGLRQRAGTLPYMAPEVLRGQAGGARADQWSFCVSLWESLEDALPYEGWTSGELLAAIEREQPWAMNPEVPEAVRAVLRVGLAEEPSERYPDMHALVAALDGLRQPVVEGRSSPPRRGGFLGAMLLACGVGLGGGMMLGTGPADEPDRATIDPASERRPGGLHDEKHTSLEQVIAAIELGNIEEANATWEAEDRVRALNGAPRIMDDFRVAEAFLAAAMALQGRDSEKSQSAARKAIVWADRTSELLRREQGRGPQNYALQVADAEEITNAAVDILVTERR</sequence>
<dbReference type="Pfam" id="PF00069">
    <property type="entry name" value="Pkinase"/>
    <property type="match status" value="1"/>
</dbReference>
<evidence type="ECO:0000256" key="2">
    <source>
        <dbReference type="ARBA" id="ARBA00022741"/>
    </source>
</evidence>
<reference evidence="7 8" key="1">
    <citation type="submission" date="2018-03" db="EMBL/GenBank/DDBJ databases">
        <title>Draft Genome Sequences of the Obligatory Marine Myxobacteria Enhygromyxa salina SWB007.</title>
        <authorList>
            <person name="Poehlein A."/>
            <person name="Moghaddam J.A."/>
            <person name="Harms H."/>
            <person name="Alanjari M."/>
            <person name="Koenig G.M."/>
            <person name="Daniel R."/>
            <person name="Schaeberle T.F."/>
        </authorList>
    </citation>
    <scope>NUCLEOTIDE SEQUENCE [LARGE SCALE GENOMIC DNA]</scope>
    <source>
        <strain evidence="7 8">SWB007</strain>
    </source>
</reference>
<feature type="compositionally biased region" description="Basic and acidic residues" evidence="5">
    <location>
        <begin position="340"/>
        <end position="358"/>
    </location>
</feature>
<dbReference type="EMBL" id="PVNL01000171">
    <property type="protein sequence ID" value="PRP91683.1"/>
    <property type="molecule type" value="Genomic_DNA"/>
</dbReference>
<dbReference type="InterPro" id="IPR000719">
    <property type="entry name" value="Prot_kinase_dom"/>
</dbReference>
<dbReference type="CDD" id="cd14014">
    <property type="entry name" value="STKc_PknB_like"/>
    <property type="match status" value="1"/>
</dbReference>
<keyword evidence="1 7" id="KW-0808">Transferase</keyword>
<dbReference type="PANTHER" id="PTHR43289">
    <property type="entry name" value="MITOGEN-ACTIVATED PROTEIN KINASE KINASE KINASE 20-RELATED"/>
    <property type="match status" value="1"/>
</dbReference>
<evidence type="ECO:0000256" key="1">
    <source>
        <dbReference type="ARBA" id="ARBA00022679"/>
    </source>
</evidence>
<organism evidence="7 8">
    <name type="scientific">Enhygromyxa salina</name>
    <dbReference type="NCBI Taxonomy" id="215803"/>
    <lineage>
        <taxon>Bacteria</taxon>
        <taxon>Pseudomonadati</taxon>
        <taxon>Myxococcota</taxon>
        <taxon>Polyangia</taxon>
        <taxon>Nannocystales</taxon>
        <taxon>Nannocystaceae</taxon>
        <taxon>Enhygromyxa</taxon>
    </lineage>
</organism>
<evidence type="ECO:0000256" key="5">
    <source>
        <dbReference type="SAM" id="MobiDB-lite"/>
    </source>
</evidence>
<dbReference type="EC" id="2.7.11.1" evidence="7"/>
<dbReference type="SUPFAM" id="SSF56112">
    <property type="entry name" value="Protein kinase-like (PK-like)"/>
    <property type="match status" value="1"/>
</dbReference>
<dbReference type="GO" id="GO:0005524">
    <property type="term" value="F:ATP binding"/>
    <property type="evidence" value="ECO:0007669"/>
    <property type="project" value="UniProtKB-KW"/>
</dbReference>
<evidence type="ECO:0000256" key="3">
    <source>
        <dbReference type="ARBA" id="ARBA00022777"/>
    </source>
</evidence>
<keyword evidence="2" id="KW-0547">Nucleotide-binding</keyword>
<dbReference type="InterPro" id="IPR011009">
    <property type="entry name" value="Kinase-like_dom_sf"/>
</dbReference>
<feature type="region of interest" description="Disordered" evidence="5">
    <location>
        <begin position="336"/>
        <end position="358"/>
    </location>
</feature>
<gene>
    <name evidence="7" type="primary">prkC_42</name>
    <name evidence="7" type="ORF">ENSA7_81940</name>
</gene>
<keyword evidence="3 7" id="KW-0418">Kinase</keyword>
<evidence type="ECO:0000259" key="6">
    <source>
        <dbReference type="PROSITE" id="PS50011"/>
    </source>
</evidence>
<protein>
    <submittedName>
        <fullName evidence="7">Serine/threonine-protein kinase PrkC</fullName>
        <ecNumber evidence="7">2.7.11.1</ecNumber>
    </submittedName>
</protein>
<dbReference type="InterPro" id="IPR008271">
    <property type="entry name" value="Ser/Thr_kinase_AS"/>
</dbReference>
<dbReference type="Proteomes" id="UP000238823">
    <property type="component" value="Unassembled WGS sequence"/>
</dbReference>
<dbReference type="GO" id="GO:0004674">
    <property type="term" value="F:protein serine/threonine kinase activity"/>
    <property type="evidence" value="ECO:0007669"/>
    <property type="project" value="UniProtKB-EC"/>
</dbReference>
<feature type="domain" description="Protein kinase" evidence="6">
    <location>
        <begin position="41"/>
        <end position="303"/>
    </location>
</feature>
<proteinExistence type="predicted"/>
<dbReference type="Gene3D" id="3.30.200.20">
    <property type="entry name" value="Phosphorylase Kinase, domain 1"/>
    <property type="match status" value="1"/>
</dbReference>
<dbReference type="AlphaFoldDB" id="A0A2S9XFN9"/>
<evidence type="ECO:0000313" key="7">
    <source>
        <dbReference type="EMBL" id="PRP91683.1"/>
    </source>
</evidence>
<dbReference type="PROSITE" id="PS00108">
    <property type="entry name" value="PROTEIN_KINASE_ST"/>
    <property type="match status" value="1"/>
</dbReference>
<keyword evidence="4" id="KW-0067">ATP-binding</keyword>
<accession>A0A2S9XFN9</accession>
<dbReference type="PROSITE" id="PS50011">
    <property type="entry name" value="PROTEIN_KINASE_DOM"/>
    <property type="match status" value="1"/>
</dbReference>
<dbReference type="PANTHER" id="PTHR43289:SF6">
    <property type="entry name" value="SERINE_THREONINE-PROTEIN KINASE NEKL-3"/>
    <property type="match status" value="1"/>
</dbReference>
<evidence type="ECO:0000313" key="8">
    <source>
        <dbReference type="Proteomes" id="UP000238823"/>
    </source>
</evidence>
<dbReference type="Gene3D" id="1.10.510.10">
    <property type="entry name" value="Transferase(Phosphotransferase) domain 1"/>
    <property type="match status" value="1"/>
</dbReference>
<name>A0A2S9XFN9_9BACT</name>